<dbReference type="EMBL" id="QRNS01000007">
    <property type="protein sequence ID" value="RHK64383.1"/>
    <property type="molecule type" value="Genomic_DNA"/>
</dbReference>
<reference evidence="1 2" key="1">
    <citation type="submission" date="2018-08" db="EMBL/GenBank/DDBJ databases">
        <title>A genome reference for cultivated species of the human gut microbiota.</title>
        <authorList>
            <person name="Zou Y."/>
            <person name="Xue W."/>
            <person name="Luo G."/>
        </authorList>
    </citation>
    <scope>NUCLEOTIDE SEQUENCE [LARGE SCALE GENOMIC DNA]</scope>
    <source>
        <strain evidence="1 2">AF42-21</strain>
    </source>
</reference>
<evidence type="ECO:0000313" key="2">
    <source>
        <dbReference type="Proteomes" id="UP000284152"/>
    </source>
</evidence>
<name>A0A415H811_9FIRM</name>
<sequence>MDTEKMRAALAYLKKKKPELTVQQYRTIKGQILAGDEDGAIRGIDRVVERNRRGRGYHAT</sequence>
<dbReference type="Proteomes" id="UP000284152">
    <property type="component" value="Unassembled WGS sequence"/>
</dbReference>
<gene>
    <name evidence="1" type="ORF">DW054_06230</name>
</gene>
<proteinExistence type="predicted"/>
<accession>A0A415H811</accession>
<evidence type="ECO:0000313" key="1">
    <source>
        <dbReference type="EMBL" id="RHK64383.1"/>
    </source>
</evidence>
<protein>
    <submittedName>
        <fullName evidence="1">Uncharacterized protein</fullName>
    </submittedName>
</protein>
<organism evidence="1 2">
    <name type="scientific">Dorea formicigenerans</name>
    <dbReference type="NCBI Taxonomy" id="39486"/>
    <lineage>
        <taxon>Bacteria</taxon>
        <taxon>Bacillati</taxon>
        <taxon>Bacillota</taxon>
        <taxon>Clostridia</taxon>
        <taxon>Lachnospirales</taxon>
        <taxon>Lachnospiraceae</taxon>
        <taxon>Dorea</taxon>
    </lineage>
</organism>
<comment type="caution">
    <text evidence="1">The sequence shown here is derived from an EMBL/GenBank/DDBJ whole genome shotgun (WGS) entry which is preliminary data.</text>
</comment>
<dbReference type="AlphaFoldDB" id="A0A415H811"/>